<reference evidence="3" key="1">
    <citation type="submission" date="2022-07" db="EMBL/GenBank/DDBJ databases">
        <authorList>
            <person name="Otstavnykh N."/>
            <person name="Isaeva M."/>
            <person name="Bystritskaya E."/>
        </authorList>
    </citation>
    <scope>NUCLEOTIDE SEQUENCE</scope>
    <source>
        <strain evidence="3">10Alg 79</strain>
    </source>
</reference>
<gene>
    <name evidence="3" type="ORF">NOI20_13955</name>
</gene>
<dbReference type="PRINTS" id="PR00313">
    <property type="entry name" value="CABNDNGRPT"/>
</dbReference>
<dbReference type="EMBL" id="JANFFA010000004">
    <property type="protein sequence ID" value="MDQ2095218.1"/>
    <property type="molecule type" value="Genomic_DNA"/>
</dbReference>
<dbReference type="SUPFAM" id="SSF51120">
    <property type="entry name" value="beta-Roll"/>
    <property type="match status" value="3"/>
</dbReference>
<organism evidence="3 4">
    <name type="scientific">Rhodalgimonas zhirmunskyi</name>
    <dbReference type="NCBI Taxonomy" id="2964767"/>
    <lineage>
        <taxon>Bacteria</taxon>
        <taxon>Pseudomonadati</taxon>
        <taxon>Pseudomonadota</taxon>
        <taxon>Alphaproteobacteria</taxon>
        <taxon>Rhodobacterales</taxon>
        <taxon>Roseobacteraceae</taxon>
        <taxon>Rhodalgimonas</taxon>
    </lineage>
</organism>
<reference evidence="3" key="2">
    <citation type="submission" date="2023-04" db="EMBL/GenBank/DDBJ databases">
        <title>'Rhodoalgimonas zhirmunskyi' gen. nov., isolated from a red alga.</title>
        <authorList>
            <person name="Nedashkovskaya O.I."/>
            <person name="Otstavnykh N.Y."/>
            <person name="Bystritskaya E.P."/>
            <person name="Balabanova L.A."/>
            <person name="Isaeva M.P."/>
        </authorList>
    </citation>
    <scope>NUCLEOTIDE SEQUENCE</scope>
    <source>
        <strain evidence="3">10Alg 79</strain>
    </source>
</reference>
<comment type="caution">
    <text evidence="3">The sequence shown here is derived from an EMBL/GenBank/DDBJ whole genome shotgun (WGS) entry which is preliminary data.</text>
</comment>
<name>A0AAJ1UC78_9RHOB</name>
<dbReference type="InterPro" id="IPR011049">
    <property type="entry name" value="Serralysin-like_metalloprot_C"/>
</dbReference>
<evidence type="ECO:0000313" key="4">
    <source>
        <dbReference type="Proteomes" id="UP001227162"/>
    </source>
</evidence>
<evidence type="ECO:0000313" key="3">
    <source>
        <dbReference type="EMBL" id="MDQ2095218.1"/>
    </source>
</evidence>
<protein>
    <recommendedName>
        <fullName evidence="5">Calcium-binding protein</fullName>
    </recommendedName>
</protein>
<dbReference type="InterPro" id="IPR001343">
    <property type="entry name" value="Hemolysn_Ca-bd"/>
</dbReference>
<dbReference type="PANTHER" id="PTHR38340">
    <property type="entry name" value="S-LAYER PROTEIN"/>
    <property type="match status" value="1"/>
</dbReference>
<dbReference type="Proteomes" id="UP001227162">
    <property type="component" value="Unassembled WGS sequence"/>
</dbReference>
<dbReference type="GO" id="GO:0005509">
    <property type="term" value="F:calcium ion binding"/>
    <property type="evidence" value="ECO:0007669"/>
    <property type="project" value="InterPro"/>
</dbReference>
<accession>A0AAJ1UC78</accession>
<dbReference type="GO" id="GO:0005576">
    <property type="term" value="C:extracellular region"/>
    <property type="evidence" value="ECO:0007669"/>
    <property type="project" value="UniProtKB-SubCell"/>
</dbReference>
<dbReference type="InterPro" id="IPR018511">
    <property type="entry name" value="Hemolysin-typ_Ca-bd_CS"/>
</dbReference>
<proteinExistence type="predicted"/>
<dbReference type="Gene3D" id="2.150.10.10">
    <property type="entry name" value="Serralysin-like metalloprotease, C-terminal"/>
    <property type="match status" value="5"/>
</dbReference>
<keyword evidence="4" id="KW-1185">Reference proteome</keyword>
<evidence type="ECO:0000256" key="2">
    <source>
        <dbReference type="ARBA" id="ARBA00022525"/>
    </source>
</evidence>
<dbReference type="PANTHER" id="PTHR38340:SF1">
    <property type="entry name" value="S-LAYER PROTEIN"/>
    <property type="match status" value="1"/>
</dbReference>
<keyword evidence="2" id="KW-0964">Secreted</keyword>
<dbReference type="InterPro" id="IPR050557">
    <property type="entry name" value="RTX_toxin/Mannuronan_C5-epim"/>
</dbReference>
<comment type="subcellular location">
    <subcellularLocation>
        <location evidence="1">Secreted</location>
    </subcellularLocation>
</comment>
<dbReference type="Pfam" id="PF00353">
    <property type="entry name" value="HemolysinCabind"/>
    <property type="match status" value="10"/>
</dbReference>
<dbReference type="AlphaFoldDB" id="A0AAJ1UC78"/>
<sequence>MSFNPEVSLNIVTPDSATSLSYTILNIYGTNEFAEVDIDIDDIYVSFNGVSPDFLVAGGDIIEASVGQITWGGGNVTQLLQIDIDIGDEVVNFIFRLGGATLPTFTTLAEFDAFGNSIAGIEVIPAGTPLSAGVDIPFTTIPGWTSISDTMINGTAGDDTLTGTAGNDVINPGANDGYDEIHGTSGDDVIVFSDSMMGDFYGITYEGLSGPINVTISDEYGQATVDKGADGTDLLIDILQAADWNTGDGVSLTGTDANDVFNLTMMEDSSWVGISGRGGNDTFNLYAGTIFRLDYRDGATTGINANLGTGVITDGQGGTDQVNYMSTNIGMIEVRATHFDDTILGTNLDERFILLGGDDTLDAGGGFDTLRYDRGGVDAITANLLGGVVTGTWDGLFFSHEISNIEAIRGSGMGDILTGNYGANKMEGGEGDDSLTGLSGNDTLLGEDGNDTIFGNYGNDSILGNLGDDSILGNFGDDSLDGGAGYDTIDAGLGNDTVNGGDGRDKVLLGAGADLYLDNAQGGINGQDTVYGNQGNDTIQGGNGNDVFYGGLDNDVIYGQLGADMLFGEAGYDTLYSGDGNDTVNGGDGRDLVFMGTGADIYFDNGQGGTNGQDTVYGNQGNDTIQGGNGNDMFYGGLDNDVIFGRLGADKLYGEDGFDTIYAGDGNDTVNGGNGRDVVFMGNGNDLYRDNAQGGNFGRDNVWAGSGDDTIQGGNGNDTFGGGAGDDLIIARLGDDRLDGGAGYDRLSGGDGADTFVFSTNFGEDAITDFTKGVDRLELDDALWTGTLTAAEVVAQFGDDTSGFVTLDFSTATEINYIIFEGLTSLDGIADTIDIV</sequence>
<dbReference type="PROSITE" id="PS00330">
    <property type="entry name" value="HEMOLYSIN_CALCIUM"/>
    <property type="match status" value="2"/>
</dbReference>
<evidence type="ECO:0000256" key="1">
    <source>
        <dbReference type="ARBA" id="ARBA00004613"/>
    </source>
</evidence>
<dbReference type="RefSeq" id="WP_317626843.1">
    <property type="nucleotide sequence ID" value="NZ_JANFFA010000004.1"/>
</dbReference>
<evidence type="ECO:0008006" key="5">
    <source>
        <dbReference type="Google" id="ProtNLM"/>
    </source>
</evidence>